<sequence>MKILVKFLASIRNATQEPEISIKIHPRETVEVLLKALKRHYGEGFREAVGRPFEDERPRIKVLVNGRNIDFLKGAETELKDGDVVVLFPPIAGG</sequence>
<dbReference type="Proteomes" id="UP000033072">
    <property type="component" value="Chromosome"/>
</dbReference>
<keyword evidence="2" id="KW-1185">Reference proteome</keyword>
<organism evidence="1 2">
    <name type="scientific">Methanosarcina lacustris Z-7289</name>
    <dbReference type="NCBI Taxonomy" id="1434111"/>
    <lineage>
        <taxon>Archaea</taxon>
        <taxon>Methanobacteriati</taxon>
        <taxon>Methanobacteriota</taxon>
        <taxon>Stenosarchaea group</taxon>
        <taxon>Methanomicrobia</taxon>
        <taxon>Methanosarcinales</taxon>
        <taxon>Methanosarcinaceae</taxon>
        <taxon>Methanosarcina</taxon>
    </lineage>
</organism>
<dbReference type="InterPro" id="IPR010038">
    <property type="entry name" value="MoaD_arc-typ"/>
</dbReference>
<dbReference type="InterPro" id="IPR016155">
    <property type="entry name" value="Mopterin_synth/thiamin_S_b"/>
</dbReference>
<dbReference type="InterPro" id="IPR052045">
    <property type="entry name" value="Sulfur_Carrier/Prot_Modifier"/>
</dbReference>
<dbReference type="OrthoDB" id="98357at2157"/>
<dbReference type="PANTHER" id="PTHR38031:SF1">
    <property type="entry name" value="SULFUR CARRIER PROTEIN CYSO"/>
    <property type="match status" value="1"/>
</dbReference>
<dbReference type="KEGG" id="mls:MSLAZ_1417"/>
<dbReference type="AlphaFoldDB" id="A0A0E3S6Q8"/>
<proteinExistence type="predicted"/>
<reference evidence="1 2" key="1">
    <citation type="submission" date="2014-07" db="EMBL/GenBank/DDBJ databases">
        <title>Methanogenic archaea and the global carbon cycle.</title>
        <authorList>
            <person name="Henriksen J.R."/>
            <person name="Luke J."/>
            <person name="Reinhart S."/>
            <person name="Benedict M.N."/>
            <person name="Youngblut N.D."/>
            <person name="Metcalf M.E."/>
            <person name="Whitaker R.J."/>
            <person name="Metcalf W.W."/>
        </authorList>
    </citation>
    <scope>NUCLEOTIDE SEQUENCE [LARGE SCALE GENOMIC DNA]</scope>
    <source>
        <strain evidence="1 2">Z-7289</strain>
    </source>
</reference>
<accession>A0A0E3S6Q8</accession>
<evidence type="ECO:0000313" key="2">
    <source>
        <dbReference type="Proteomes" id="UP000033072"/>
    </source>
</evidence>
<dbReference type="PANTHER" id="PTHR38031">
    <property type="entry name" value="SULFUR CARRIER PROTEIN SLR0821-RELATED"/>
    <property type="match status" value="1"/>
</dbReference>
<evidence type="ECO:0000313" key="1">
    <source>
        <dbReference type="EMBL" id="AKB74678.1"/>
    </source>
</evidence>
<name>A0A0E3S6Q8_9EURY</name>
<dbReference type="Pfam" id="PF02597">
    <property type="entry name" value="ThiS"/>
    <property type="match status" value="1"/>
</dbReference>
<dbReference type="RefSeq" id="WP_048125726.1">
    <property type="nucleotide sequence ID" value="NZ_CP009515.1"/>
</dbReference>
<dbReference type="InterPro" id="IPR003749">
    <property type="entry name" value="ThiS/MoaD-like"/>
</dbReference>
<gene>
    <name evidence="1" type="ORF">MSLAZ_1417</name>
</gene>
<dbReference type="EMBL" id="CP009515">
    <property type="protein sequence ID" value="AKB74678.1"/>
    <property type="molecule type" value="Genomic_DNA"/>
</dbReference>
<dbReference type="HOGENOM" id="CLU_114601_1_2_2"/>
<dbReference type="STRING" id="1434111.MSLAZ_1417"/>
<protein>
    <submittedName>
        <fullName evidence="1">Molybdenum cofactor biosynthesis protein MoaD</fullName>
    </submittedName>
</protein>
<dbReference type="GeneID" id="24806171"/>
<dbReference type="InterPro" id="IPR012675">
    <property type="entry name" value="Beta-grasp_dom_sf"/>
</dbReference>
<dbReference type="Gene3D" id="3.10.20.30">
    <property type="match status" value="1"/>
</dbReference>
<dbReference type="PATRIC" id="fig|1434111.4.peg.1863"/>
<dbReference type="SUPFAM" id="SSF54285">
    <property type="entry name" value="MoaD/ThiS"/>
    <property type="match status" value="1"/>
</dbReference>
<dbReference type="NCBIfam" id="TIGR01687">
    <property type="entry name" value="moaD_arch"/>
    <property type="match status" value="1"/>
</dbReference>